<keyword evidence="4" id="KW-1003">Cell membrane</keyword>
<dbReference type="Pfam" id="PF03544">
    <property type="entry name" value="TonB_C"/>
    <property type="match status" value="1"/>
</dbReference>
<dbReference type="NCBIfam" id="TIGR01352">
    <property type="entry name" value="tonB_Cterm"/>
    <property type="match status" value="1"/>
</dbReference>
<dbReference type="SUPFAM" id="SSF74653">
    <property type="entry name" value="TolA/TonB C-terminal domain"/>
    <property type="match status" value="1"/>
</dbReference>
<dbReference type="PANTHER" id="PTHR33446:SF11">
    <property type="entry name" value="TONB3"/>
    <property type="match status" value="1"/>
</dbReference>
<proteinExistence type="inferred from homology"/>
<evidence type="ECO:0000313" key="14">
    <source>
        <dbReference type="Proteomes" id="UP000515804"/>
    </source>
</evidence>
<evidence type="ECO:0000256" key="4">
    <source>
        <dbReference type="ARBA" id="ARBA00022475"/>
    </source>
</evidence>
<feature type="domain" description="TonB C-terminal" evidence="12">
    <location>
        <begin position="198"/>
        <end position="296"/>
    </location>
</feature>
<dbReference type="InterPro" id="IPR006260">
    <property type="entry name" value="TonB/TolA_C"/>
</dbReference>
<dbReference type="PROSITE" id="PS52015">
    <property type="entry name" value="TONB_CTD"/>
    <property type="match status" value="1"/>
</dbReference>
<keyword evidence="3" id="KW-0813">Transport</keyword>
<protein>
    <submittedName>
        <fullName evidence="13">Energy transducer TonB</fullName>
    </submittedName>
</protein>
<reference evidence="13 14" key="1">
    <citation type="submission" date="2020-08" db="EMBL/GenBank/DDBJ databases">
        <title>Genome sequence of Thermomonas carbonis KCTC 42013T.</title>
        <authorList>
            <person name="Hyun D.-W."/>
            <person name="Bae J.-W."/>
        </authorList>
    </citation>
    <scope>NUCLEOTIDE SEQUENCE [LARGE SCALE GENOMIC DNA]</scope>
    <source>
        <strain evidence="13 14">KCTC 42013</strain>
    </source>
</reference>
<evidence type="ECO:0000256" key="3">
    <source>
        <dbReference type="ARBA" id="ARBA00022448"/>
    </source>
</evidence>
<organism evidence="13 14">
    <name type="scientific">Thermomonas carbonis</name>
    <dbReference type="NCBI Taxonomy" id="1463158"/>
    <lineage>
        <taxon>Bacteria</taxon>
        <taxon>Pseudomonadati</taxon>
        <taxon>Pseudomonadota</taxon>
        <taxon>Gammaproteobacteria</taxon>
        <taxon>Lysobacterales</taxon>
        <taxon>Lysobacteraceae</taxon>
        <taxon>Thermomonas</taxon>
    </lineage>
</organism>
<evidence type="ECO:0000256" key="6">
    <source>
        <dbReference type="ARBA" id="ARBA00022692"/>
    </source>
</evidence>
<evidence type="ECO:0000256" key="2">
    <source>
        <dbReference type="ARBA" id="ARBA00006555"/>
    </source>
</evidence>
<dbReference type="GO" id="GO:0055085">
    <property type="term" value="P:transmembrane transport"/>
    <property type="evidence" value="ECO:0007669"/>
    <property type="project" value="InterPro"/>
</dbReference>
<dbReference type="AlphaFoldDB" id="A0A7G9SLT0"/>
<evidence type="ECO:0000256" key="7">
    <source>
        <dbReference type="ARBA" id="ARBA00022927"/>
    </source>
</evidence>
<keyword evidence="14" id="KW-1185">Reference proteome</keyword>
<dbReference type="GO" id="GO:0015031">
    <property type="term" value="P:protein transport"/>
    <property type="evidence" value="ECO:0007669"/>
    <property type="project" value="UniProtKB-KW"/>
</dbReference>
<keyword evidence="5" id="KW-0997">Cell inner membrane</keyword>
<evidence type="ECO:0000256" key="5">
    <source>
        <dbReference type="ARBA" id="ARBA00022519"/>
    </source>
</evidence>
<dbReference type="KEGG" id="tcn:H9L16_08610"/>
<accession>A0A7G9SLT0</accession>
<gene>
    <name evidence="13" type="ORF">H9L16_08610</name>
</gene>
<sequence>MGAAAAPASLPAPPRIGESERLGATLVLSVLVHAMVILGIGFAVEDAAPMLPTLDVILSRTQTPLTPAQADFLAQANNQGGGEHDKSSRPTAPQAGPLPQPVDGLAPRPLHAQSPSPSPPPDARVVASANATQSLPMPQPLQQVDANQAPQGREKIDRDIEMARLAAEIQLRSQEYAKRPKRKFVSASTKEYAWADYLRGWVDRVERVGNLNYPDEARRRRIGGLVVISVGVRRDGSVESIRIVQSSHVPMLDEAASRIVRLSQPFSPLPKTQEDPDVLHVTRTWQFLPGGELIDR</sequence>
<feature type="transmembrane region" description="Helical" evidence="11">
    <location>
        <begin position="22"/>
        <end position="44"/>
    </location>
</feature>
<dbReference type="RefSeq" id="WP_187551329.1">
    <property type="nucleotide sequence ID" value="NZ_BMZL01000002.1"/>
</dbReference>
<keyword evidence="6 11" id="KW-0812">Transmembrane</keyword>
<feature type="compositionally biased region" description="Polar residues" evidence="10">
    <location>
        <begin position="134"/>
        <end position="150"/>
    </location>
</feature>
<evidence type="ECO:0000256" key="1">
    <source>
        <dbReference type="ARBA" id="ARBA00004383"/>
    </source>
</evidence>
<evidence type="ECO:0000256" key="9">
    <source>
        <dbReference type="ARBA" id="ARBA00023136"/>
    </source>
</evidence>
<evidence type="ECO:0000313" key="13">
    <source>
        <dbReference type="EMBL" id="QNN68805.1"/>
    </source>
</evidence>
<dbReference type="Proteomes" id="UP000515804">
    <property type="component" value="Chromosome"/>
</dbReference>
<dbReference type="InterPro" id="IPR051045">
    <property type="entry name" value="TonB-dependent_transducer"/>
</dbReference>
<evidence type="ECO:0000256" key="10">
    <source>
        <dbReference type="SAM" id="MobiDB-lite"/>
    </source>
</evidence>
<dbReference type="GO" id="GO:0098797">
    <property type="term" value="C:plasma membrane protein complex"/>
    <property type="evidence" value="ECO:0007669"/>
    <property type="project" value="TreeGrafter"/>
</dbReference>
<feature type="region of interest" description="Disordered" evidence="10">
    <location>
        <begin position="76"/>
        <end position="127"/>
    </location>
</feature>
<keyword evidence="8 11" id="KW-1133">Transmembrane helix</keyword>
<evidence type="ECO:0000259" key="12">
    <source>
        <dbReference type="PROSITE" id="PS52015"/>
    </source>
</evidence>
<dbReference type="InterPro" id="IPR037682">
    <property type="entry name" value="TonB_C"/>
</dbReference>
<dbReference type="PANTHER" id="PTHR33446">
    <property type="entry name" value="PROTEIN TONB-RELATED"/>
    <property type="match status" value="1"/>
</dbReference>
<dbReference type="GO" id="GO:0031992">
    <property type="term" value="F:energy transducer activity"/>
    <property type="evidence" value="ECO:0007669"/>
    <property type="project" value="TreeGrafter"/>
</dbReference>
<feature type="region of interest" description="Disordered" evidence="10">
    <location>
        <begin position="134"/>
        <end position="153"/>
    </location>
</feature>
<keyword evidence="7" id="KW-0653">Protein transport</keyword>
<evidence type="ECO:0000256" key="11">
    <source>
        <dbReference type="SAM" id="Phobius"/>
    </source>
</evidence>
<keyword evidence="9 11" id="KW-0472">Membrane</keyword>
<evidence type="ECO:0000256" key="8">
    <source>
        <dbReference type="ARBA" id="ARBA00022989"/>
    </source>
</evidence>
<comment type="similarity">
    <text evidence="2">Belongs to the TonB family.</text>
</comment>
<comment type="subcellular location">
    <subcellularLocation>
        <location evidence="1">Cell inner membrane</location>
        <topology evidence="1">Single-pass membrane protein</topology>
        <orientation evidence="1">Periplasmic side</orientation>
    </subcellularLocation>
</comment>
<dbReference type="EMBL" id="CP060719">
    <property type="protein sequence ID" value="QNN68805.1"/>
    <property type="molecule type" value="Genomic_DNA"/>
</dbReference>
<name>A0A7G9SLT0_9GAMM</name>
<dbReference type="Gene3D" id="3.30.1150.10">
    <property type="match status" value="1"/>
</dbReference>